<reference evidence="2 3" key="1">
    <citation type="submission" date="2022-11" db="EMBL/GenBank/DDBJ databases">
        <title>Minimal conservation of predation-associated metabolite biosynthetic gene clusters underscores biosynthetic potential of Myxococcota including descriptions for ten novel species: Archangium lansinium sp. nov., Myxococcus landrumus sp. nov., Nannocystis bai.</title>
        <authorList>
            <person name="Ahearne A."/>
            <person name="Stevens C."/>
            <person name="Phillips K."/>
        </authorList>
    </citation>
    <scope>NUCLEOTIDE SEQUENCE [LARGE SCALE GENOMIC DNA]</scope>
    <source>
        <strain evidence="2 3">MIWBW</strain>
    </source>
</reference>
<dbReference type="Proteomes" id="UP001207654">
    <property type="component" value="Unassembled WGS sequence"/>
</dbReference>
<dbReference type="RefSeq" id="WP_267534012.1">
    <property type="nucleotide sequence ID" value="NZ_JAPNKA010000001.1"/>
</dbReference>
<feature type="compositionally biased region" description="Low complexity" evidence="1">
    <location>
        <begin position="27"/>
        <end position="40"/>
    </location>
</feature>
<evidence type="ECO:0000313" key="2">
    <source>
        <dbReference type="EMBL" id="MCY1075062.1"/>
    </source>
</evidence>
<accession>A0ABT4A066</accession>
<comment type="caution">
    <text evidence="2">The sequence shown here is derived from an EMBL/GenBank/DDBJ whole genome shotgun (WGS) entry which is preliminary data.</text>
</comment>
<dbReference type="EMBL" id="JAPNKA010000001">
    <property type="protein sequence ID" value="MCY1075062.1"/>
    <property type="molecule type" value="Genomic_DNA"/>
</dbReference>
<feature type="compositionally biased region" description="Polar residues" evidence="1">
    <location>
        <begin position="14"/>
        <end position="25"/>
    </location>
</feature>
<keyword evidence="3" id="KW-1185">Reference proteome</keyword>
<proteinExistence type="predicted"/>
<organism evidence="2 3">
    <name type="scientific">Archangium lansingense</name>
    <dbReference type="NCBI Taxonomy" id="2995310"/>
    <lineage>
        <taxon>Bacteria</taxon>
        <taxon>Pseudomonadati</taxon>
        <taxon>Myxococcota</taxon>
        <taxon>Myxococcia</taxon>
        <taxon>Myxococcales</taxon>
        <taxon>Cystobacterineae</taxon>
        <taxon>Archangiaceae</taxon>
        <taxon>Archangium</taxon>
    </lineage>
</organism>
<gene>
    <name evidence="2" type="ORF">OV287_11215</name>
</gene>
<evidence type="ECO:0000256" key="1">
    <source>
        <dbReference type="SAM" id="MobiDB-lite"/>
    </source>
</evidence>
<feature type="region of interest" description="Disordered" evidence="1">
    <location>
        <begin position="1"/>
        <end position="60"/>
    </location>
</feature>
<evidence type="ECO:0000313" key="3">
    <source>
        <dbReference type="Proteomes" id="UP001207654"/>
    </source>
</evidence>
<protein>
    <submittedName>
        <fullName evidence="2">Uncharacterized protein</fullName>
    </submittedName>
</protein>
<feature type="compositionally biased region" description="Polar residues" evidence="1">
    <location>
        <begin position="47"/>
        <end position="60"/>
    </location>
</feature>
<name>A0ABT4A066_9BACT</name>
<sequence>MATSITASLAPGSTPGSPYTASTRKPSAGASAIRRSSAIGVTRKSKSSSNTFRVRSASLR</sequence>